<feature type="compositionally biased region" description="Low complexity" evidence="1">
    <location>
        <begin position="738"/>
        <end position="759"/>
    </location>
</feature>
<accession>A0AAW0EZA8</accession>
<feature type="compositionally biased region" description="Low complexity" evidence="1">
    <location>
        <begin position="360"/>
        <end position="384"/>
    </location>
</feature>
<protein>
    <recommendedName>
        <fullName evidence="4">Zinc-ribbon domain-containing protein</fullName>
    </recommendedName>
</protein>
<comment type="caution">
    <text evidence="2">The sequence shown here is derived from an EMBL/GenBank/DDBJ whole genome shotgun (WGS) entry which is preliminary data.</text>
</comment>
<feature type="region of interest" description="Disordered" evidence="1">
    <location>
        <begin position="675"/>
        <end position="794"/>
    </location>
</feature>
<sequence length="892" mass="89881">MLAGRLEPDVVDCAAAAMSTSPSLTAEVRSPLQCAAAMPHTGDDPRERGVSSPWRGHGSVDAAALFVDDPGSLSSSIRSTRRRRGGDSVGSTAAEAKGWSQTLLDLERLQRENQERLQVTLHADPSAISSPQDSTFARTYSASSARSSVRRRRRGTASGASRGASAAPTEECSAAVASPASAGPVADFVEVTVTSDGSAAGTRASAGATRAAAAAAAPSVVVDDEGGITPAAPQRTSGLPGWLKRSAGAESRPDAAVPVETSPEHPPTSTADPPSRASALAAQRAHRDPVVHDGAPAPPAARRGSTSSSLAASPSAPSATATRLSTTVAAATAPAVRTTPASSAPPQPLAQTYTARHARAAAAAALGLAPASSPARSPQPVSPATSHDPAEAAAAAVPPATVAAAAVGGVVPSPAAGAAEEQPSGACVPHSRLPPQLAEVATITTTTHSGEAQAPSAAATPVKAAGVRWNASVSRVHAAGQDRPSSTMRGARIIRQDFALPRRSAGEVSRDGEERHSLAGPGAAAASVPRERRHSLVTHGARSASSVDPTVAPEGGDAPQPATGRPLHRTTALTELRRQEVLRDRFEREHRAAEEARVRVAAAQRHTLTGGRSVSAAAQTAETLASSRAANGEAVARSPSPRESSVQRTSLSLGRASALVRPHLSATGGAAVAAATPASSLRLSQPRVGATNSRRSGEELGVPAFSTTTRRLSASAVVSAPAAGTPKVNGGGLRPHAEASQSSSRPAAASTDGAAATRTVLGVGPHARAQPHRPSVAVHGEPTATPSPRSHRQSLVLGSIRRSEPRDGTAAAPSSDIKTEARSADTLLKGDATVAPASPGLEGATSSVAGAQTVAAGQPRPTPFCVECGQRHADDEAKFCALCGHKRTYLCC</sequence>
<organism evidence="2 3">
    <name type="scientific">Novymonas esmeraldas</name>
    <dbReference type="NCBI Taxonomy" id="1808958"/>
    <lineage>
        <taxon>Eukaryota</taxon>
        <taxon>Discoba</taxon>
        <taxon>Euglenozoa</taxon>
        <taxon>Kinetoplastea</taxon>
        <taxon>Metakinetoplastina</taxon>
        <taxon>Trypanosomatida</taxon>
        <taxon>Trypanosomatidae</taxon>
        <taxon>Novymonas</taxon>
    </lineage>
</organism>
<feature type="region of interest" description="Disordered" evidence="1">
    <location>
        <begin position="475"/>
        <end position="576"/>
    </location>
</feature>
<dbReference type="AlphaFoldDB" id="A0AAW0EZA8"/>
<reference evidence="2 3" key="1">
    <citation type="journal article" date="2021" name="MBio">
        <title>A New Model Trypanosomatid, Novymonas esmeraldas: Genomic Perception of Its 'Candidatus Pandoraea novymonadis' Endosymbiont.</title>
        <authorList>
            <person name="Zakharova A."/>
            <person name="Saura A."/>
            <person name="Butenko A."/>
            <person name="Podesvova L."/>
            <person name="Warmusova S."/>
            <person name="Kostygov A.Y."/>
            <person name="Nenarokova A."/>
            <person name="Lukes J."/>
            <person name="Opperdoes F.R."/>
            <person name="Yurchenko V."/>
        </authorList>
    </citation>
    <scope>NUCLEOTIDE SEQUENCE [LARGE SCALE GENOMIC DNA]</scope>
    <source>
        <strain evidence="2 3">E262AT.01</strain>
    </source>
</reference>
<feature type="compositionally biased region" description="Low complexity" evidence="1">
    <location>
        <begin position="300"/>
        <end position="342"/>
    </location>
</feature>
<proteinExistence type="predicted"/>
<feature type="region of interest" description="Disordered" evidence="1">
    <location>
        <begin position="218"/>
        <end position="395"/>
    </location>
</feature>
<feature type="compositionally biased region" description="Basic and acidic residues" evidence="1">
    <location>
        <begin position="504"/>
        <end position="517"/>
    </location>
</feature>
<feature type="region of interest" description="Disordered" evidence="1">
    <location>
        <begin position="608"/>
        <end position="650"/>
    </location>
</feature>
<feature type="compositionally biased region" description="Low complexity" evidence="1">
    <location>
        <begin position="156"/>
        <end position="169"/>
    </location>
</feature>
<evidence type="ECO:0000313" key="3">
    <source>
        <dbReference type="Proteomes" id="UP001430356"/>
    </source>
</evidence>
<evidence type="ECO:0000256" key="1">
    <source>
        <dbReference type="SAM" id="MobiDB-lite"/>
    </source>
</evidence>
<feature type="region of interest" description="Disordered" evidence="1">
    <location>
        <begin position="73"/>
        <end position="96"/>
    </location>
</feature>
<feature type="compositionally biased region" description="Low complexity" evidence="1">
    <location>
        <begin position="713"/>
        <end position="723"/>
    </location>
</feature>
<dbReference type="EMBL" id="JAECZO010000153">
    <property type="protein sequence ID" value="KAK7198476.1"/>
    <property type="molecule type" value="Genomic_DNA"/>
</dbReference>
<gene>
    <name evidence="2" type="ORF">NESM_000807900</name>
</gene>
<feature type="compositionally biased region" description="Polar residues" evidence="1">
    <location>
        <begin position="610"/>
        <end position="629"/>
    </location>
</feature>
<evidence type="ECO:0008006" key="4">
    <source>
        <dbReference type="Google" id="ProtNLM"/>
    </source>
</evidence>
<keyword evidence="3" id="KW-1185">Reference proteome</keyword>
<evidence type="ECO:0000313" key="2">
    <source>
        <dbReference type="EMBL" id="KAK7198476.1"/>
    </source>
</evidence>
<feature type="compositionally biased region" description="Polar residues" evidence="1">
    <location>
        <begin position="127"/>
        <end position="136"/>
    </location>
</feature>
<feature type="region of interest" description="Disordered" evidence="1">
    <location>
        <begin position="121"/>
        <end position="169"/>
    </location>
</feature>
<name>A0AAW0EZA8_9TRYP</name>
<feature type="compositionally biased region" description="Polar residues" evidence="1">
    <location>
        <begin position="641"/>
        <end position="650"/>
    </location>
</feature>
<dbReference type="Proteomes" id="UP001430356">
    <property type="component" value="Unassembled WGS sequence"/>
</dbReference>
<feature type="compositionally biased region" description="Low complexity" evidence="1">
    <location>
        <begin position="137"/>
        <end position="147"/>
    </location>
</feature>